<dbReference type="AlphaFoldDB" id="A0A1B6DAR2"/>
<accession>A0A1B6DAR2</accession>
<proteinExistence type="predicted"/>
<feature type="domain" description="C2H2-type" evidence="1">
    <location>
        <begin position="145"/>
        <end position="174"/>
    </location>
</feature>
<protein>
    <recommendedName>
        <fullName evidence="1">C2H2-type domain-containing protein</fullName>
    </recommendedName>
</protein>
<gene>
    <name evidence="2" type="ORF">g.9584</name>
</gene>
<evidence type="ECO:0000313" key="2">
    <source>
        <dbReference type="EMBL" id="JAS22710.1"/>
    </source>
</evidence>
<dbReference type="InterPro" id="IPR013087">
    <property type="entry name" value="Znf_C2H2_type"/>
</dbReference>
<feature type="domain" description="C2H2-type" evidence="1">
    <location>
        <begin position="56"/>
        <end position="78"/>
    </location>
</feature>
<feature type="non-terminal residue" evidence="2">
    <location>
        <position position="1"/>
    </location>
</feature>
<name>A0A1B6DAR2_9HEMI</name>
<reference evidence="2" key="1">
    <citation type="submission" date="2015-12" db="EMBL/GenBank/DDBJ databases">
        <title>De novo transcriptome assembly of four potential Pierce s Disease insect vectors from Arizona vineyards.</title>
        <authorList>
            <person name="Tassone E.E."/>
        </authorList>
    </citation>
    <scope>NUCLEOTIDE SEQUENCE</scope>
</reference>
<evidence type="ECO:0000259" key="1">
    <source>
        <dbReference type="SMART" id="SM00355"/>
    </source>
</evidence>
<feature type="domain" description="C2H2-type" evidence="1">
    <location>
        <begin position="179"/>
        <end position="197"/>
    </location>
</feature>
<sequence>LNYSLCLFEEQFHQELFTKQNPKMQINIENKQKSMHEAMNYNNNLINGNTASAMYHRCGVCGLKTETQEAMLLHLNRHYQSNFNTTQIRDNDEYELEIIPLQTIVKEIDVNKTKHDIQKSPCTLKEYKTILWKKYGAKLLSRKLLICNICRSTNSDVFLFHSRVSLALHRITNHSNGKLSCGTCKKSFLLRHQVYLHRMAKKCKRIKQKKV</sequence>
<organism evidence="2">
    <name type="scientific">Clastoptera arizonana</name>
    <name type="common">Arizona spittle bug</name>
    <dbReference type="NCBI Taxonomy" id="38151"/>
    <lineage>
        <taxon>Eukaryota</taxon>
        <taxon>Metazoa</taxon>
        <taxon>Ecdysozoa</taxon>
        <taxon>Arthropoda</taxon>
        <taxon>Hexapoda</taxon>
        <taxon>Insecta</taxon>
        <taxon>Pterygota</taxon>
        <taxon>Neoptera</taxon>
        <taxon>Paraneoptera</taxon>
        <taxon>Hemiptera</taxon>
        <taxon>Auchenorrhyncha</taxon>
        <taxon>Cercopoidea</taxon>
        <taxon>Clastopteridae</taxon>
        <taxon>Clastoptera</taxon>
    </lineage>
</organism>
<dbReference type="EMBL" id="GEDC01014588">
    <property type="protein sequence ID" value="JAS22710.1"/>
    <property type="molecule type" value="Transcribed_RNA"/>
</dbReference>
<dbReference type="SMART" id="SM00355">
    <property type="entry name" value="ZnF_C2H2"/>
    <property type="match status" value="3"/>
</dbReference>